<dbReference type="GO" id="GO:0071797">
    <property type="term" value="C:LUBAC complex"/>
    <property type="evidence" value="ECO:0007669"/>
    <property type="project" value="TreeGrafter"/>
</dbReference>
<dbReference type="GO" id="GO:0043130">
    <property type="term" value="F:ubiquitin binding"/>
    <property type="evidence" value="ECO:0007669"/>
    <property type="project" value="TreeGrafter"/>
</dbReference>
<feature type="domain" description="Ubiquitin-like" evidence="7">
    <location>
        <begin position="55"/>
        <end position="119"/>
    </location>
</feature>
<dbReference type="PANTHER" id="PTHR22770:SF13">
    <property type="entry name" value="RING-TYPE DOMAIN-CONTAINING PROTEIN"/>
    <property type="match status" value="1"/>
</dbReference>
<keyword evidence="4" id="KW-0833">Ubl conjugation pathway</keyword>
<dbReference type="FunFam" id="3.10.20.90:FF:000130">
    <property type="entry name" value="SHANK-associated RH domain interactor"/>
    <property type="match status" value="1"/>
</dbReference>
<evidence type="ECO:0000313" key="10">
    <source>
        <dbReference type="RefSeq" id="XP_032830467.1"/>
    </source>
</evidence>
<keyword evidence="2" id="KW-0479">Metal-binding</keyword>
<evidence type="ECO:0000259" key="8">
    <source>
        <dbReference type="PROSITE" id="PS50199"/>
    </source>
</evidence>
<dbReference type="SUPFAM" id="SSF90209">
    <property type="entry name" value="Ran binding protein zinc finger-like"/>
    <property type="match status" value="1"/>
</dbReference>
<dbReference type="InterPro" id="IPR029071">
    <property type="entry name" value="Ubiquitin-like_domsf"/>
</dbReference>
<dbReference type="KEGG" id="pmrn:116954119"/>
<dbReference type="AlphaFoldDB" id="A0AAJ7XDS7"/>
<dbReference type="Pfam" id="PF00240">
    <property type="entry name" value="ubiquitin"/>
    <property type="match status" value="1"/>
</dbReference>
<dbReference type="CTD" id="81858"/>
<comment type="pathway">
    <text evidence="1">Protein modification; protein ubiquitination.</text>
</comment>
<dbReference type="SUPFAM" id="SSF54236">
    <property type="entry name" value="Ubiquitin-like"/>
    <property type="match status" value="1"/>
</dbReference>
<dbReference type="Gene3D" id="3.10.20.90">
    <property type="entry name" value="Phosphatidylinositol 3-kinase Catalytic Subunit, Chain A, domain 1"/>
    <property type="match status" value="1"/>
</dbReference>
<dbReference type="PANTHER" id="PTHR22770">
    <property type="entry name" value="UBIQUITIN CONJUGATING ENZYME 7 INTERACTING PROTEIN-RELATED"/>
    <property type="match status" value="1"/>
</dbReference>
<dbReference type="GO" id="GO:0008270">
    <property type="term" value="F:zinc ion binding"/>
    <property type="evidence" value="ECO:0007669"/>
    <property type="project" value="UniProtKB-KW"/>
</dbReference>
<keyword evidence="9" id="KW-1185">Reference proteome</keyword>
<dbReference type="InterPro" id="IPR001876">
    <property type="entry name" value="Znf_RanBP2"/>
</dbReference>
<keyword evidence="5" id="KW-0862">Zinc</keyword>
<proteinExistence type="predicted"/>
<dbReference type="Pfam" id="PF25393">
    <property type="entry name" value="LTM"/>
    <property type="match status" value="1"/>
</dbReference>
<organism evidence="9 10">
    <name type="scientific">Petromyzon marinus</name>
    <name type="common">Sea lamprey</name>
    <dbReference type="NCBI Taxonomy" id="7757"/>
    <lineage>
        <taxon>Eukaryota</taxon>
        <taxon>Metazoa</taxon>
        <taxon>Chordata</taxon>
        <taxon>Craniata</taxon>
        <taxon>Vertebrata</taxon>
        <taxon>Cyclostomata</taxon>
        <taxon>Hyperoartia</taxon>
        <taxon>Petromyzontiformes</taxon>
        <taxon>Petromyzontidae</taxon>
        <taxon>Petromyzon</taxon>
    </lineage>
</organism>
<feature type="domain" description="RanBP2-type" evidence="8">
    <location>
        <begin position="193"/>
        <end position="222"/>
    </location>
</feature>
<evidence type="ECO:0000256" key="4">
    <source>
        <dbReference type="ARBA" id="ARBA00022786"/>
    </source>
</evidence>
<keyword evidence="3 6" id="KW-0863">Zinc-finger</keyword>
<dbReference type="PROSITE" id="PS50053">
    <property type="entry name" value="UBIQUITIN_2"/>
    <property type="match status" value="1"/>
</dbReference>
<evidence type="ECO:0000259" key="7">
    <source>
        <dbReference type="PROSITE" id="PS50053"/>
    </source>
</evidence>
<gene>
    <name evidence="10 11 12" type="primary">SHARPIN</name>
</gene>
<dbReference type="InterPro" id="IPR051628">
    <property type="entry name" value="LUBAC_E3_Ligases"/>
</dbReference>
<sequence length="259" mass="28577">MDADFERLRPQTVELAKAVSAGNKVEAMTIAALLAHSNTPLEIRPQESIYPAQEIRIQVRFEDAQNTVGPIALTVHSHWTVAHLKSEVFQKYGFHPLLQRWVFGGRLAKDCHSLHFYGVRTDGDHAFLYLLKVPSSSGDVAERHNAGEPLGGGERPRANRMSLQDILHVITDQLGSMDPAPLLSNPPAIAADATAEWSCSACTLLNQPRAARCCVCDTPRQPDAPEQGRRGNSVENFIRQMSSPTSDLQSDLLKALYKF</sequence>
<dbReference type="InterPro" id="IPR000626">
    <property type="entry name" value="Ubiquitin-like_dom"/>
</dbReference>
<dbReference type="RefSeq" id="XP_032830468.1">
    <property type="nucleotide sequence ID" value="XM_032974577.1"/>
</dbReference>
<dbReference type="Proteomes" id="UP001318040">
    <property type="component" value="Chromosome 54"/>
</dbReference>
<dbReference type="GO" id="GO:0043161">
    <property type="term" value="P:proteasome-mediated ubiquitin-dependent protein catabolic process"/>
    <property type="evidence" value="ECO:0007669"/>
    <property type="project" value="TreeGrafter"/>
</dbReference>
<evidence type="ECO:0000313" key="9">
    <source>
        <dbReference type="Proteomes" id="UP001318040"/>
    </source>
</evidence>
<dbReference type="PROSITE" id="PS01358">
    <property type="entry name" value="ZF_RANBP2_1"/>
    <property type="match status" value="1"/>
</dbReference>
<reference evidence="10 11" key="1">
    <citation type="submission" date="2025-04" db="UniProtKB">
        <authorList>
            <consortium name="RefSeq"/>
        </authorList>
    </citation>
    <scope>IDENTIFICATION</scope>
    <source>
        <tissue evidence="10 11">Sperm</tissue>
    </source>
</reference>
<dbReference type="GO" id="GO:0004842">
    <property type="term" value="F:ubiquitin-protein transferase activity"/>
    <property type="evidence" value="ECO:0007669"/>
    <property type="project" value="TreeGrafter"/>
</dbReference>
<dbReference type="GeneID" id="116954119"/>
<name>A0AAJ7XDS7_PETMA</name>
<dbReference type="InterPro" id="IPR057468">
    <property type="entry name" value="HOIL-1/Sharpin_LTM"/>
</dbReference>
<evidence type="ECO:0000313" key="11">
    <source>
        <dbReference type="RefSeq" id="XP_032830468.1"/>
    </source>
</evidence>
<accession>A0AAJ7XDS7</accession>
<dbReference type="SMART" id="SM00547">
    <property type="entry name" value="ZnF_RBZ"/>
    <property type="match status" value="1"/>
</dbReference>
<evidence type="ECO:0000256" key="5">
    <source>
        <dbReference type="ARBA" id="ARBA00022833"/>
    </source>
</evidence>
<evidence type="ECO:0000256" key="3">
    <source>
        <dbReference type="ARBA" id="ARBA00022771"/>
    </source>
</evidence>
<protein>
    <submittedName>
        <fullName evidence="10 11">Sharpin isoform X1</fullName>
    </submittedName>
</protein>
<dbReference type="GO" id="GO:0097039">
    <property type="term" value="P:protein linear polyubiquitination"/>
    <property type="evidence" value="ECO:0007669"/>
    <property type="project" value="TreeGrafter"/>
</dbReference>
<dbReference type="RefSeq" id="XP_032830469.1">
    <property type="nucleotide sequence ID" value="XM_032974578.1"/>
</dbReference>
<evidence type="ECO:0000313" key="12">
    <source>
        <dbReference type="RefSeq" id="XP_032830469.1"/>
    </source>
</evidence>
<evidence type="ECO:0000256" key="2">
    <source>
        <dbReference type="ARBA" id="ARBA00022723"/>
    </source>
</evidence>
<dbReference type="InterPro" id="IPR036443">
    <property type="entry name" value="Znf_RanBP2_sf"/>
</dbReference>
<dbReference type="Gene3D" id="2.30.30.380">
    <property type="entry name" value="Zn-finger domain of Sec23/24"/>
    <property type="match status" value="1"/>
</dbReference>
<evidence type="ECO:0000256" key="6">
    <source>
        <dbReference type="PROSITE-ProRule" id="PRU00322"/>
    </source>
</evidence>
<dbReference type="RefSeq" id="XP_032830467.1">
    <property type="nucleotide sequence ID" value="XM_032974576.1"/>
</dbReference>
<dbReference type="PROSITE" id="PS50199">
    <property type="entry name" value="ZF_RANBP2_2"/>
    <property type="match status" value="1"/>
</dbReference>
<evidence type="ECO:0000256" key="1">
    <source>
        <dbReference type="ARBA" id="ARBA00004906"/>
    </source>
</evidence>